<comment type="caution">
    <text evidence="1">The sequence shown here is derived from an EMBL/GenBank/DDBJ whole genome shotgun (WGS) entry which is preliminary data.</text>
</comment>
<dbReference type="SUPFAM" id="SSF48403">
    <property type="entry name" value="Ankyrin repeat"/>
    <property type="match status" value="1"/>
</dbReference>
<dbReference type="OrthoDB" id="197419at2759"/>
<dbReference type="InterPro" id="IPR002110">
    <property type="entry name" value="Ankyrin_rpt"/>
</dbReference>
<dbReference type="Gene3D" id="1.25.40.20">
    <property type="entry name" value="Ankyrin repeat-containing domain"/>
    <property type="match status" value="1"/>
</dbReference>
<dbReference type="Pfam" id="PF00023">
    <property type="entry name" value="Ank"/>
    <property type="match status" value="1"/>
</dbReference>
<evidence type="ECO:0000313" key="2">
    <source>
        <dbReference type="Proteomes" id="UP001140094"/>
    </source>
</evidence>
<name>A0A9W8LQN5_9FUNG</name>
<dbReference type="AlphaFoldDB" id="A0A9W8LQN5"/>
<sequence length="309" mass="33732">MQAAIEDLWFGPVDIVRTMETTVQATIEYSEQLAFEVRKISTNMKALDAITSTGRMGQILGLLEDLEQRMQGLIRYGWMIEREWSTYVKTRGSTSERRGRSSSSGEVFPAGYLRGLDTWHMVLGKAMARMRMKTSETRYGQGHGAADSAQAWEGMGGGALDPTSWSTEYVLERARAERGKRRRVDAWLAAVPGLAASTKATDMRRRTALHYAARSSGDLVWLKRLNLADVQELRQQGAASRQPSLASTDLEGDTALTIAARTGNAEAVRFIVEESGVDAVAAGLGNAAVVAWFEGQQACLGPIVARLAA</sequence>
<evidence type="ECO:0008006" key="3">
    <source>
        <dbReference type="Google" id="ProtNLM"/>
    </source>
</evidence>
<accession>A0A9W8LQN5</accession>
<dbReference type="Proteomes" id="UP001140094">
    <property type="component" value="Unassembled WGS sequence"/>
</dbReference>
<reference evidence="1" key="1">
    <citation type="submission" date="2022-07" db="EMBL/GenBank/DDBJ databases">
        <title>Phylogenomic reconstructions and comparative analyses of Kickxellomycotina fungi.</title>
        <authorList>
            <person name="Reynolds N.K."/>
            <person name="Stajich J.E."/>
            <person name="Barry K."/>
            <person name="Grigoriev I.V."/>
            <person name="Crous P."/>
            <person name="Smith M.E."/>
        </authorList>
    </citation>
    <scope>NUCLEOTIDE SEQUENCE</scope>
    <source>
        <strain evidence="1">NRRL 1565</strain>
    </source>
</reference>
<feature type="non-terminal residue" evidence="1">
    <location>
        <position position="309"/>
    </location>
</feature>
<protein>
    <recommendedName>
        <fullName evidence="3">Ankyrin</fullName>
    </recommendedName>
</protein>
<keyword evidence="2" id="KW-1185">Reference proteome</keyword>
<gene>
    <name evidence="1" type="ORF">H4R20_005950</name>
</gene>
<evidence type="ECO:0000313" key="1">
    <source>
        <dbReference type="EMBL" id="KAJ2795232.1"/>
    </source>
</evidence>
<dbReference type="EMBL" id="JANBUO010002257">
    <property type="protein sequence ID" value="KAJ2795232.1"/>
    <property type="molecule type" value="Genomic_DNA"/>
</dbReference>
<proteinExistence type="predicted"/>
<organism evidence="1 2">
    <name type="scientific">Coemansia guatemalensis</name>
    <dbReference type="NCBI Taxonomy" id="2761395"/>
    <lineage>
        <taxon>Eukaryota</taxon>
        <taxon>Fungi</taxon>
        <taxon>Fungi incertae sedis</taxon>
        <taxon>Zoopagomycota</taxon>
        <taxon>Kickxellomycotina</taxon>
        <taxon>Kickxellomycetes</taxon>
        <taxon>Kickxellales</taxon>
        <taxon>Kickxellaceae</taxon>
        <taxon>Coemansia</taxon>
    </lineage>
</organism>
<dbReference type="InterPro" id="IPR036770">
    <property type="entry name" value="Ankyrin_rpt-contain_sf"/>
</dbReference>